<keyword evidence="5" id="KW-0540">Nuclease</keyword>
<feature type="domain" description="AP2/ERF" evidence="4">
    <location>
        <begin position="138"/>
        <end position="187"/>
    </location>
</feature>
<dbReference type="Pfam" id="PF13392">
    <property type="entry name" value="HNH_3"/>
    <property type="match status" value="1"/>
</dbReference>
<evidence type="ECO:0000259" key="4">
    <source>
        <dbReference type="PROSITE" id="PS51032"/>
    </source>
</evidence>
<evidence type="ECO:0000313" key="5">
    <source>
        <dbReference type="EMBL" id="UOR05845.1"/>
    </source>
</evidence>
<dbReference type="PROSITE" id="PS51032">
    <property type="entry name" value="AP2_ERF"/>
    <property type="match status" value="1"/>
</dbReference>
<dbReference type="InterPro" id="IPR036955">
    <property type="entry name" value="AP2/ERF_dom_sf"/>
</dbReference>
<organism evidence="5 6">
    <name type="scientific">Hymenobacter aerilatus</name>
    <dbReference type="NCBI Taxonomy" id="2932251"/>
    <lineage>
        <taxon>Bacteria</taxon>
        <taxon>Pseudomonadati</taxon>
        <taxon>Bacteroidota</taxon>
        <taxon>Cytophagia</taxon>
        <taxon>Cytophagales</taxon>
        <taxon>Hymenobacteraceae</taxon>
        <taxon>Hymenobacter</taxon>
    </lineage>
</organism>
<evidence type="ECO:0000313" key="6">
    <source>
        <dbReference type="Proteomes" id="UP000829925"/>
    </source>
</evidence>
<dbReference type="InterPro" id="IPR001471">
    <property type="entry name" value="AP2/ERF_dom"/>
</dbReference>
<dbReference type="EMBL" id="CP095053">
    <property type="protein sequence ID" value="UOR05845.1"/>
    <property type="molecule type" value="Genomic_DNA"/>
</dbReference>
<sequence length="187" mass="21463">MINQRIELMKIKPIKGIIKNQVFSVKISNHSLGLPLQEDDNYTVFTDGTVYSEKRRKYLKPGTNKGGYKYFGICTNGKSKSQLAHRLVANTFIPNFNDSPQIDHIDHNRQNNNVNNLRWVTNQKNQFNTSSVKGSSSQYVGVSWAKDRDKWKAQIETNGKNENLGYFKTEIEAHEAYQTAKAQLHKI</sequence>
<dbReference type="InterPro" id="IPR016177">
    <property type="entry name" value="DNA-bd_dom_sf"/>
</dbReference>
<evidence type="ECO:0000256" key="2">
    <source>
        <dbReference type="ARBA" id="ARBA00023125"/>
    </source>
</evidence>
<dbReference type="Proteomes" id="UP000829925">
    <property type="component" value="Chromosome"/>
</dbReference>
<dbReference type="Gene3D" id="3.30.730.10">
    <property type="entry name" value="AP2/ERF domain"/>
    <property type="match status" value="1"/>
</dbReference>
<dbReference type="GO" id="GO:0003677">
    <property type="term" value="F:DNA binding"/>
    <property type="evidence" value="ECO:0007669"/>
    <property type="project" value="UniProtKB-KW"/>
</dbReference>
<keyword evidence="5" id="KW-0255">Endonuclease</keyword>
<dbReference type="SUPFAM" id="SSF54060">
    <property type="entry name" value="His-Me finger endonucleases"/>
    <property type="match status" value="1"/>
</dbReference>
<evidence type="ECO:0000256" key="1">
    <source>
        <dbReference type="ARBA" id="ARBA00023015"/>
    </source>
</evidence>
<accession>A0A8T9SVC4</accession>
<gene>
    <name evidence="5" type="ORF">MUN82_01805</name>
</gene>
<dbReference type="AlphaFoldDB" id="A0A8T9SVC4"/>
<keyword evidence="3" id="KW-0804">Transcription</keyword>
<dbReference type="InterPro" id="IPR044925">
    <property type="entry name" value="His-Me_finger_sf"/>
</dbReference>
<dbReference type="GO" id="GO:0003700">
    <property type="term" value="F:DNA-binding transcription factor activity"/>
    <property type="evidence" value="ECO:0007669"/>
    <property type="project" value="InterPro"/>
</dbReference>
<dbReference type="RefSeq" id="WP_245094412.1">
    <property type="nucleotide sequence ID" value="NZ_CP095053.1"/>
</dbReference>
<dbReference type="Gene3D" id="3.90.75.20">
    <property type="match status" value="1"/>
</dbReference>
<reference evidence="5 6" key="1">
    <citation type="submission" date="2022-04" db="EMBL/GenBank/DDBJ databases">
        <title>Hymenobacter sp. isolated from the air.</title>
        <authorList>
            <person name="Won M."/>
            <person name="Lee C.-M."/>
            <person name="Woen H.-Y."/>
            <person name="Kwon S.-W."/>
        </authorList>
    </citation>
    <scope>NUCLEOTIDE SEQUENCE [LARGE SCALE GENOMIC DNA]</scope>
    <source>
        <strain evidence="6">5413 J-13</strain>
    </source>
</reference>
<dbReference type="SMART" id="SM00507">
    <property type="entry name" value="HNHc"/>
    <property type="match status" value="1"/>
</dbReference>
<protein>
    <submittedName>
        <fullName evidence="5">HNH endonuclease</fullName>
    </submittedName>
</protein>
<evidence type="ECO:0000256" key="3">
    <source>
        <dbReference type="ARBA" id="ARBA00023163"/>
    </source>
</evidence>
<keyword evidence="1" id="KW-0805">Transcription regulation</keyword>
<keyword evidence="2" id="KW-0238">DNA-binding</keyword>
<proteinExistence type="predicted"/>
<name>A0A8T9SVC4_9BACT</name>
<dbReference type="KEGG" id="haei:MUN82_01805"/>
<dbReference type="InterPro" id="IPR003615">
    <property type="entry name" value="HNH_nuc"/>
</dbReference>
<dbReference type="GO" id="GO:0004519">
    <property type="term" value="F:endonuclease activity"/>
    <property type="evidence" value="ECO:0007669"/>
    <property type="project" value="UniProtKB-KW"/>
</dbReference>
<keyword evidence="5" id="KW-0378">Hydrolase</keyword>
<keyword evidence="6" id="KW-1185">Reference proteome</keyword>
<dbReference type="SUPFAM" id="SSF54171">
    <property type="entry name" value="DNA-binding domain"/>
    <property type="match status" value="1"/>
</dbReference>